<keyword evidence="2" id="KW-1185">Reference proteome</keyword>
<dbReference type="RefSeq" id="WP_169662707.1">
    <property type="nucleotide sequence ID" value="NZ_CP076132.1"/>
</dbReference>
<sequence>MEVQSLMEQLVDCFKTFKDSKVICASKDGELIVPQSEKEALELVKAGYTAYFRQDLKKELGTEDLFY</sequence>
<reference evidence="1 2" key="1">
    <citation type="submission" date="2021-05" db="EMBL/GenBank/DDBJ databases">
        <title>Comparative genomic studies on the polysaccharide-degrading batcterial strains of the Flammeovirga genus.</title>
        <authorList>
            <person name="Zewei F."/>
            <person name="Zheng Z."/>
            <person name="Yu L."/>
            <person name="Ruyue G."/>
            <person name="Yanhong M."/>
            <person name="Yuanyuan C."/>
            <person name="Jingyan G."/>
            <person name="Wenjun H."/>
        </authorList>
    </citation>
    <scope>NUCLEOTIDE SEQUENCE [LARGE SCALE GENOMIC DNA]</scope>
    <source>
        <strain evidence="1 2">NBRC:100898</strain>
    </source>
</reference>
<proteinExistence type="predicted"/>
<evidence type="ECO:0000313" key="1">
    <source>
        <dbReference type="EMBL" id="QWG01159.1"/>
    </source>
</evidence>
<name>A0AAX1N0X6_9BACT</name>
<dbReference type="KEGG" id="fya:KMW28_16055"/>
<dbReference type="AlphaFoldDB" id="A0AAX1N0X6"/>
<protein>
    <submittedName>
        <fullName evidence="1">Uncharacterized protein</fullName>
    </submittedName>
</protein>
<organism evidence="1 2">
    <name type="scientific">Flammeovirga yaeyamensis</name>
    <dbReference type="NCBI Taxonomy" id="367791"/>
    <lineage>
        <taxon>Bacteria</taxon>
        <taxon>Pseudomonadati</taxon>
        <taxon>Bacteroidota</taxon>
        <taxon>Cytophagia</taxon>
        <taxon>Cytophagales</taxon>
        <taxon>Flammeovirgaceae</taxon>
        <taxon>Flammeovirga</taxon>
    </lineage>
</organism>
<dbReference type="EMBL" id="CP076132">
    <property type="protein sequence ID" value="QWG01159.1"/>
    <property type="molecule type" value="Genomic_DNA"/>
</dbReference>
<gene>
    <name evidence="1" type="ORF">KMW28_16055</name>
</gene>
<accession>A0AAX1N0X6</accession>
<dbReference type="Proteomes" id="UP000678679">
    <property type="component" value="Chromosome 1"/>
</dbReference>
<evidence type="ECO:0000313" key="2">
    <source>
        <dbReference type="Proteomes" id="UP000678679"/>
    </source>
</evidence>